<evidence type="ECO:0000256" key="10">
    <source>
        <dbReference type="SAM" id="MobiDB-lite"/>
    </source>
</evidence>
<dbReference type="RefSeq" id="XP_022140870.1">
    <property type="nucleotide sequence ID" value="XM_022285178.1"/>
</dbReference>
<evidence type="ECO:0000256" key="6">
    <source>
        <dbReference type="ARBA" id="ARBA00023065"/>
    </source>
</evidence>
<evidence type="ECO:0000256" key="8">
    <source>
        <dbReference type="ARBA" id="ARBA00023303"/>
    </source>
</evidence>
<dbReference type="GO" id="GO:0005886">
    <property type="term" value="C:plasma membrane"/>
    <property type="evidence" value="ECO:0007669"/>
    <property type="project" value="UniProtKB-UniRule"/>
</dbReference>
<comment type="similarity">
    <text evidence="2 9">Belongs to the MscS (TC 1.A.23) family.</text>
</comment>
<dbReference type="Proteomes" id="UP000504603">
    <property type="component" value="Unplaced"/>
</dbReference>
<evidence type="ECO:0000259" key="12">
    <source>
        <dbReference type="Pfam" id="PF00924"/>
    </source>
</evidence>
<dbReference type="GO" id="GO:0050982">
    <property type="term" value="P:detection of mechanical stimulus"/>
    <property type="evidence" value="ECO:0007669"/>
    <property type="project" value="UniProtKB-ARBA"/>
</dbReference>
<protein>
    <recommendedName>
        <fullName evidence="9">Mechanosensitive ion channel protein</fullName>
    </recommendedName>
</protein>
<dbReference type="KEGG" id="mcha:111011429"/>
<dbReference type="InterPro" id="IPR010920">
    <property type="entry name" value="LSM_dom_sf"/>
</dbReference>
<evidence type="ECO:0000256" key="1">
    <source>
        <dbReference type="ARBA" id="ARBA00004141"/>
    </source>
</evidence>
<evidence type="ECO:0000256" key="9">
    <source>
        <dbReference type="PIRNR" id="PIRNR017209"/>
    </source>
</evidence>
<feature type="transmembrane region" description="Helical" evidence="11">
    <location>
        <begin position="492"/>
        <end position="518"/>
    </location>
</feature>
<gene>
    <name evidence="14" type="primary">LOC111011429</name>
</gene>
<feature type="compositionally biased region" description="Polar residues" evidence="10">
    <location>
        <begin position="65"/>
        <end position="81"/>
    </location>
</feature>
<feature type="region of interest" description="Disordered" evidence="10">
    <location>
        <begin position="1"/>
        <end position="115"/>
    </location>
</feature>
<dbReference type="InterPro" id="IPR016688">
    <property type="entry name" value="MscS-like_plants/fungi"/>
</dbReference>
<keyword evidence="4 11" id="KW-0812">Transmembrane</keyword>
<feature type="transmembrane region" description="Helical" evidence="11">
    <location>
        <begin position="239"/>
        <end position="259"/>
    </location>
</feature>
<dbReference type="GO" id="GO:0008381">
    <property type="term" value="F:mechanosensitive monoatomic ion channel activity"/>
    <property type="evidence" value="ECO:0007669"/>
    <property type="project" value="TreeGrafter"/>
</dbReference>
<keyword evidence="3" id="KW-0813">Transport</keyword>
<dbReference type="Gene3D" id="2.30.30.60">
    <property type="match status" value="1"/>
</dbReference>
<dbReference type="OrthoDB" id="544685at2759"/>
<keyword evidence="6" id="KW-0406">Ion transport</keyword>
<evidence type="ECO:0000256" key="3">
    <source>
        <dbReference type="ARBA" id="ARBA00022448"/>
    </source>
</evidence>
<keyword evidence="5 11" id="KW-1133">Transmembrane helix</keyword>
<evidence type="ECO:0000256" key="5">
    <source>
        <dbReference type="ARBA" id="ARBA00022989"/>
    </source>
</evidence>
<evidence type="ECO:0000313" key="13">
    <source>
        <dbReference type="Proteomes" id="UP000504603"/>
    </source>
</evidence>
<dbReference type="Pfam" id="PF00924">
    <property type="entry name" value="MS_channel_2nd"/>
    <property type="match status" value="1"/>
</dbReference>
<dbReference type="InterPro" id="IPR023408">
    <property type="entry name" value="MscS_beta-dom_sf"/>
</dbReference>
<feature type="region of interest" description="Disordered" evidence="10">
    <location>
        <begin position="304"/>
        <end position="323"/>
    </location>
</feature>
<feature type="transmembrane region" description="Helical" evidence="11">
    <location>
        <begin position="129"/>
        <end position="148"/>
    </location>
</feature>
<dbReference type="SUPFAM" id="SSF50182">
    <property type="entry name" value="Sm-like ribonucleoproteins"/>
    <property type="match status" value="1"/>
</dbReference>
<evidence type="ECO:0000256" key="2">
    <source>
        <dbReference type="ARBA" id="ARBA00008017"/>
    </source>
</evidence>
<dbReference type="InterPro" id="IPR006685">
    <property type="entry name" value="MscS_channel_2nd"/>
</dbReference>
<organism evidence="13 14">
    <name type="scientific">Momordica charantia</name>
    <name type="common">Bitter gourd</name>
    <name type="synonym">Balsam pear</name>
    <dbReference type="NCBI Taxonomy" id="3673"/>
    <lineage>
        <taxon>Eukaryota</taxon>
        <taxon>Viridiplantae</taxon>
        <taxon>Streptophyta</taxon>
        <taxon>Embryophyta</taxon>
        <taxon>Tracheophyta</taxon>
        <taxon>Spermatophyta</taxon>
        <taxon>Magnoliopsida</taxon>
        <taxon>eudicotyledons</taxon>
        <taxon>Gunneridae</taxon>
        <taxon>Pentapetalae</taxon>
        <taxon>rosids</taxon>
        <taxon>fabids</taxon>
        <taxon>Cucurbitales</taxon>
        <taxon>Cucurbitaceae</taxon>
        <taxon>Momordiceae</taxon>
        <taxon>Momordica</taxon>
    </lineage>
</organism>
<accession>A0A6J1CGD4</accession>
<keyword evidence="8" id="KW-0407">Ion channel</keyword>
<evidence type="ECO:0000256" key="4">
    <source>
        <dbReference type="ARBA" id="ARBA00022692"/>
    </source>
</evidence>
<dbReference type="PANTHER" id="PTHR31618:SF8">
    <property type="entry name" value="MECHANOSENSITIVE ION CHANNEL PROTEIN"/>
    <property type="match status" value="1"/>
</dbReference>
<proteinExistence type="inferred from homology"/>
<dbReference type="GeneID" id="111011429"/>
<dbReference type="GO" id="GO:0006820">
    <property type="term" value="P:monoatomic anion transport"/>
    <property type="evidence" value="ECO:0007669"/>
    <property type="project" value="TreeGrafter"/>
</dbReference>
<evidence type="ECO:0000256" key="11">
    <source>
        <dbReference type="SAM" id="Phobius"/>
    </source>
</evidence>
<feature type="transmembrane region" description="Helical" evidence="11">
    <location>
        <begin position="209"/>
        <end position="227"/>
    </location>
</feature>
<dbReference type="PANTHER" id="PTHR31618">
    <property type="entry name" value="MECHANOSENSITIVE ION CHANNEL PROTEIN 5"/>
    <property type="match status" value="1"/>
</dbReference>
<keyword evidence="13" id="KW-1185">Reference proteome</keyword>
<feature type="domain" description="Mechanosensitive ion channel MscS" evidence="12">
    <location>
        <begin position="543"/>
        <end position="600"/>
    </location>
</feature>
<reference evidence="14" key="1">
    <citation type="submission" date="2025-08" db="UniProtKB">
        <authorList>
            <consortium name="RefSeq"/>
        </authorList>
    </citation>
    <scope>IDENTIFICATION</scope>
    <source>
        <strain evidence="14">OHB3-1</strain>
    </source>
</reference>
<keyword evidence="7 9" id="KW-0472">Membrane</keyword>
<name>A0A6J1CGD4_MOMCH</name>
<comment type="subcellular location">
    <subcellularLocation>
        <location evidence="1">Membrane</location>
        <topology evidence="1">Multi-pass membrane protein</topology>
    </subcellularLocation>
</comment>
<feature type="compositionally biased region" description="Basic and acidic residues" evidence="10">
    <location>
        <begin position="43"/>
        <end position="52"/>
    </location>
</feature>
<evidence type="ECO:0000313" key="14">
    <source>
        <dbReference type="RefSeq" id="XP_022140870.1"/>
    </source>
</evidence>
<feature type="transmembrane region" description="Helical" evidence="11">
    <location>
        <begin position="168"/>
        <end position="189"/>
    </location>
</feature>
<dbReference type="PIRSF" id="PIRSF017209">
    <property type="entry name" value="Memb_At2g17000_prd"/>
    <property type="match status" value="1"/>
</dbReference>
<sequence>MAPREDVLLKIDSFGNGADKESEEKNFQCLPERSAQTMRRRGKESSDSENRRPSSASGGGEVLRCSSNASFRGCSWSSPISKKSRLMDPPEEDSSQKLETAVSEEGKNQDETEDMPEEYNQLKLSPFSVLQWVIFVIVIVGLICNRWVPILKRKSIWDLPLWKWELTVLALICGRLISTWAVGLIVKIIERNFLLRKRVLYFVYGLRRAVRNCLWLSLLLLVWHFIFNEKVQRTTRSKILPYITKILICFLVGASIWLLKTLAVKILASFFHVNNYFERLKEALFSQYVIVTLSGSPLFERSNTEDMVKDNQNADGREESPKSGRIICSGRLVNCDGSRQLKPESSRQDEEIPVDQLNKLNQHNISAWNMRRMMNIVRNGALLTLDEKILSETKEEYLLQIRSERQAKEAAGNIFRRVSRRGSEFINLDDVMRFMNKEEALMTMSLFGPDAETQCIDEFSFREWMVNAFNQRKVLVLSLNDANTAVDGLHNLLNIFVAVTILVIWLIILGTPILHFLIFISSQLLLLVFIFGNTCKTVFEAIIFLFVMHPFDVGDRCEVDGVQMVVEEMRILTTVFLRYDNQKITYPNSVLATKAIGNYYRSPDMGEGVDFYVHISTPSKKVSLIKEQITRYIESKSEEWHPAPVVTMKDVEDLEKVKMSVCVTHKMNHQDMGERWNRRAALVEEIVKIFRQLDDEHQENVQNLASGAT</sequence>
<dbReference type="FunFam" id="2.30.30.60:FF:000003">
    <property type="entry name" value="Predicted mechanosensitive ion channel"/>
    <property type="match status" value="1"/>
</dbReference>
<evidence type="ECO:0000256" key="7">
    <source>
        <dbReference type="ARBA" id="ARBA00023136"/>
    </source>
</evidence>
<dbReference type="AlphaFoldDB" id="A0A6J1CGD4"/>
<feature type="transmembrane region" description="Helical" evidence="11">
    <location>
        <begin position="524"/>
        <end position="547"/>
    </location>
</feature>